<evidence type="ECO:0000313" key="2">
    <source>
        <dbReference type="Proteomes" id="UP001234178"/>
    </source>
</evidence>
<dbReference type="Proteomes" id="UP001234178">
    <property type="component" value="Unassembled WGS sequence"/>
</dbReference>
<sequence>MENAQPWMFYCSIELLRLIESHITKYDQLLAAALWKEVGRPISCHGTPETELGGTRPPKGEA</sequence>
<protein>
    <submittedName>
        <fullName evidence="1">Uncharacterized protein</fullName>
    </submittedName>
</protein>
<accession>A0ABQ9Z2U1</accession>
<dbReference type="EMBL" id="JAOYFB010000002">
    <property type="protein sequence ID" value="KAK4007166.1"/>
    <property type="molecule type" value="Genomic_DNA"/>
</dbReference>
<gene>
    <name evidence="1" type="ORF">OUZ56_012328</name>
</gene>
<evidence type="ECO:0000313" key="1">
    <source>
        <dbReference type="EMBL" id="KAK4007166.1"/>
    </source>
</evidence>
<name>A0ABQ9Z2U1_9CRUS</name>
<organism evidence="1 2">
    <name type="scientific">Daphnia magna</name>
    <dbReference type="NCBI Taxonomy" id="35525"/>
    <lineage>
        <taxon>Eukaryota</taxon>
        <taxon>Metazoa</taxon>
        <taxon>Ecdysozoa</taxon>
        <taxon>Arthropoda</taxon>
        <taxon>Crustacea</taxon>
        <taxon>Branchiopoda</taxon>
        <taxon>Diplostraca</taxon>
        <taxon>Cladocera</taxon>
        <taxon>Anomopoda</taxon>
        <taxon>Daphniidae</taxon>
        <taxon>Daphnia</taxon>
    </lineage>
</organism>
<proteinExistence type="predicted"/>
<keyword evidence="2" id="KW-1185">Reference proteome</keyword>
<reference evidence="1 2" key="1">
    <citation type="journal article" date="2023" name="Nucleic Acids Res.">
        <title>The hologenome of Daphnia magna reveals possible DNA methylation and microbiome-mediated evolution of the host genome.</title>
        <authorList>
            <person name="Chaturvedi A."/>
            <person name="Li X."/>
            <person name="Dhandapani V."/>
            <person name="Marshall H."/>
            <person name="Kissane S."/>
            <person name="Cuenca-Cambronero M."/>
            <person name="Asole G."/>
            <person name="Calvet F."/>
            <person name="Ruiz-Romero M."/>
            <person name="Marangio P."/>
            <person name="Guigo R."/>
            <person name="Rago D."/>
            <person name="Mirbahai L."/>
            <person name="Eastwood N."/>
            <person name="Colbourne J.K."/>
            <person name="Zhou J."/>
            <person name="Mallon E."/>
            <person name="Orsini L."/>
        </authorList>
    </citation>
    <scope>NUCLEOTIDE SEQUENCE [LARGE SCALE GENOMIC DNA]</scope>
    <source>
        <strain evidence="1">LRV0_1</strain>
    </source>
</reference>
<comment type="caution">
    <text evidence="1">The sequence shown here is derived from an EMBL/GenBank/DDBJ whole genome shotgun (WGS) entry which is preliminary data.</text>
</comment>